<name>A0A024AZQ2_9CAUD</name>
<evidence type="ECO:0000313" key="1">
    <source>
        <dbReference type="EMBL" id="AHZ09645.1"/>
    </source>
</evidence>
<dbReference type="KEGG" id="vg:19526511"/>
<keyword evidence="2" id="KW-1185">Reference proteome</keyword>
<proteinExistence type="predicted"/>
<evidence type="ECO:0000313" key="2">
    <source>
        <dbReference type="Proteomes" id="UP000026902"/>
    </source>
</evidence>
<dbReference type="EMBL" id="KJ489397">
    <property type="protein sequence ID" value="AHZ09645.1"/>
    <property type="molecule type" value="Genomic_DNA"/>
</dbReference>
<accession>A0A024AZQ2</accession>
<dbReference type="Proteomes" id="UP000026902">
    <property type="component" value="Segment"/>
</dbReference>
<protein>
    <submittedName>
        <fullName evidence="1">Uncharacterized protein</fullName>
    </submittedName>
</protein>
<organism evidence="1 2">
    <name type="scientific">Bacillus phage CAM003</name>
    <dbReference type="NCBI Taxonomy" id="1486657"/>
    <lineage>
        <taxon>Viruses</taxon>
        <taxon>Duplodnaviria</taxon>
        <taxon>Heunggongvirae</taxon>
        <taxon>Uroviricota</taxon>
        <taxon>Caudoviricetes</taxon>
        <taxon>Herelleviridae</taxon>
        <taxon>Bastillevirinae</taxon>
        <taxon>Bastillevirus</taxon>
        <taxon>Bastillevirus CAM003</taxon>
    </lineage>
</organism>
<dbReference type="GeneID" id="19526511"/>
<sequence>MNKEVELIKVPVTITDEYVKVVEAMAELQAKAHELGESLDEIYGVEEGRKRTDFGGTIPYLLCVRLTGKPLSQIEKEIDESIEMNKSMGYGFDEKFYFTNKWVEEQGLFI</sequence>
<dbReference type="RefSeq" id="YP_009037111.1">
    <property type="nucleotide sequence ID" value="NC_024216.1"/>
</dbReference>
<reference evidence="2" key="1">
    <citation type="submission" date="2014-09" db="EMBL/GenBank/DDBJ databases">
        <authorList>
            <person name="Sauder A.B."/>
            <person name="McKenzie Q.R."/>
            <person name="Temple L.M."/>
            <person name="Alexis B.K."/>
            <person name="Al-Atrache Z."/>
            <person name="Lewis L.O."/>
            <person name="Loesser-Casey K.E."/>
            <person name="Mitchell K.J."/>
        </authorList>
    </citation>
    <scope>NUCLEOTIDE SEQUENCE [LARGE SCALE GENOMIC DNA]</scope>
</reference>